<organism evidence="1 2">
    <name type="scientific">Torulaspora globosa</name>
    <dbReference type="NCBI Taxonomy" id="48254"/>
    <lineage>
        <taxon>Eukaryota</taxon>
        <taxon>Fungi</taxon>
        <taxon>Dikarya</taxon>
        <taxon>Ascomycota</taxon>
        <taxon>Saccharomycotina</taxon>
        <taxon>Saccharomycetes</taxon>
        <taxon>Saccharomycetales</taxon>
        <taxon>Saccharomycetaceae</taxon>
        <taxon>Torulaspora</taxon>
    </lineage>
</organism>
<evidence type="ECO:0000313" key="1">
    <source>
        <dbReference type="EMBL" id="QLL31279.1"/>
    </source>
</evidence>
<dbReference type="AlphaFoldDB" id="A0A7G3ZCP3"/>
<name>A0A7G3ZCP3_9SACH</name>
<dbReference type="GeneID" id="59324398"/>
<evidence type="ECO:0000313" key="2">
    <source>
        <dbReference type="Proteomes" id="UP000515788"/>
    </source>
</evidence>
<sequence length="695" mass="80326">MTEAYTVRLKNLLVYVELLEQLRSKGQIGGPLSSHLALHLVAMLPRFLTCHSLHNTLHRSLYSTTLVKVPRTRSFSDSTDHSAEKVLGIIQNSKKLVNNEKPAFRDYWKFVSTTKNTANSVLRRIPIDSIAQFVNANKLNSSTVRGFYRREMIYNLHCDFQKIQELAEKLHIDPELIKSKTDILAFCINDSIKTKDIMIAVEVYLLYYKLYETEPLNNDLCQSIISALAFENPRYDHIHLLKFLELDHLHEIRNTKMTLTRTQIATICNKALALEHSPILTKSVLDRAMNIELTPISDFRNDKIIAAYHLIERDYAINNAAGVFLTWTTIKNYYTSVEKHDPRIIYKLINIFTHHKAYRKACKELVASLSPYFYSNNALLLPSLIDYATKTNNLSLARELMNNVNKFLDKNNTQVVLFSKRCLSSMLRMHLKFKDSNGVDRVLKYIQESFGKPSEENLSSIVSHLVEIKSFDNLKKAVQLVDSFPTKRALLAYASIINKIVEWQIASDDRFTAASLPVVDKLLRRAHIQDPNHKSSLWNIIASLFIKKIVHHRNFQRKTFSSNLYSKGKKLDTANLDLAKLLYLRSKKTQRDSSMIDVNPFIRSSPHKIVLKITDGNRFVILRNIALNAIKGRRKDIFLWCCSELYQHGMPVKELLLDWNMMLDHQMRRASFPERKQIDEKLSIGKLAFISKNLK</sequence>
<protein>
    <submittedName>
        <fullName evidence="1">Uncharacterized protein</fullName>
    </submittedName>
</protein>
<dbReference type="Proteomes" id="UP000515788">
    <property type="component" value="Chromosome 2"/>
</dbReference>
<reference evidence="1 2" key="1">
    <citation type="submission" date="2020-06" db="EMBL/GenBank/DDBJ databases">
        <title>The yeast mating-type switching endonuclease HO is a domesticated member of an unorthodox homing genetic element family.</title>
        <authorList>
            <person name="Coughlan A.Y."/>
            <person name="Lombardi L."/>
            <person name="Braun-Galleani S."/>
            <person name="Martos A.R."/>
            <person name="Galeote V."/>
            <person name="Bigey F."/>
            <person name="Dequin S."/>
            <person name="Byrne K.P."/>
            <person name="Wolfe K.H."/>
        </authorList>
    </citation>
    <scope>NUCLEOTIDE SEQUENCE [LARGE SCALE GENOMIC DNA]</scope>
    <source>
        <strain evidence="1 2">CBS764</strain>
    </source>
</reference>
<dbReference type="KEGG" id="tgb:HG536_0B01410"/>
<keyword evidence="2" id="KW-1185">Reference proteome</keyword>
<accession>A0A7G3ZCP3</accession>
<dbReference type="EMBL" id="CP059247">
    <property type="protein sequence ID" value="QLL31279.1"/>
    <property type="molecule type" value="Genomic_DNA"/>
</dbReference>
<dbReference type="OrthoDB" id="4064185at2759"/>
<proteinExistence type="predicted"/>
<gene>
    <name evidence="1" type="ORF">HG536_0B01410</name>
</gene>
<dbReference type="RefSeq" id="XP_037137954.1">
    <property type="nucleotide sequence ID" value="XM_037282059.1"/>
</dbReference>